<feature type="signal peptide" evidence="2">
    <location>
        <begin position="1"/>
        <end position="27"/>
    </location>
</feature>
<keyword evidence="2" id="KW-0732">Signal</keyword>
<dbReference type="AlphaFoldDB" id="A0A0K2TS94"/>
<dbReference type="EMBL" id="HACA01011181">
    <property type="protein sequence ID" value="CDW28542.1"/>
    <property type="molecule type" value="Transcribed_RNA"/>
</dbReference>
<protein>
    <submittedName>
        <fullName evidence="3">Uncharacterized protein</fullName>
    </submittedName>
</protein>
<evidence type="ECO:0000256" key="1">
    <source>
        <dbReference type="SAM" id="MobiDB-lite"/>
    </source>
</evidence>
<organism evidence="3">
    <name type="scientific">Lepeophtheirus salmonis</name>
    <name type="common">Salmon louse</name>
    <name type="synonym">Caligus salmonis</name>
    <dbReference type="NCBI Taxonomy" id="72036"/>
    <lineage>
        <taxon>Eukaryota</taxon>
        <taxon>Metazoa</taxon>
        <taxon>Ecdysozoa</taxon>
        <taxon>Arthropoda</taxon>
        <taxon>Crustacea</taxon>
        <taxon>Multicrustacea</taxon>
        <taxon>Hexanauplia</taxon>
        <taxon>Copepoda</taxon>
        <taxon>Siphonostomatoida</taxon>
        <taxon>Caligidae</taxon>
        <taxon>Lepeophtheirus</taxon>
    </lineage>
</organism>
<feature type="compositionally biased region" description="Polar residues" evidence="1">
    <location>
        <begin position="111"/>
        <end position="120"/>
    </location>
</feature>
<feature type="compositionally biased region" description="Polar residues" evidence="1">
    <location>
        <begin position="192"/>
        <end position="217"/>
    </location>
</feature>
<evidence type="ECO:0000313" key="3">
    <source>
        <dbReference type="EMBL" id="CDW28542.1"/>
    </source>
</evidence>
<feature type="region of interest" description="Disordered" evidence="1">
    <location>
        <begin position="106"/>
        <end position="126"/>
    </location>
</feature>
<evidence type="ECO:0000256" key="2">
    <source>
        <dbReference type="SAM" id="SignalP"/>
    </source>
</evidence>
<name>A0A0K2TS94_LEPSM</name>
<feature type="region of interest" description="Disordered" evidence="1">
    <location>
        <begin position="179"/>
        <end position="217"/>
    </location>
</feature>
<proteinExistence type="predicted"/>
<feature type="chain" id="PRO_5005488125" evidence="2">
    <location>
        <begin position="28"/>
        <end position="217"/>
    </location>
</feature>
<reference evidence="3" key="1">
    <citation type="submission" date="2014-05" db="EMBL/GenBank/DDBJ databases">
        <authorList>
            <person name="Chronopoulou M."/>
        </authorList>
    </citation>
    <scope>NUCLEOTIDE SEQUENCE</scope>
    <source>
        <tissue evidence="3">Whole organism</tissue>
    </source>
</reference>
<sequence>MKLSVSQFIRAISLVILLQFGVESIYGSPLGGSVFGDESGFTDDVEMANAVPRLGRRSPRPFRFIPEGQLSGYQNSGGGLMGNDLYSAGFRFRKNDGALSGNYLNKRDGTNEMSTTKNSNGKGGKSVQSYLRRLPEILTGKFDSSKATLNVVQDYYWTKLLDDVAKNAFNAKLAKLKSMAKEVEEDSPEDSVFSQPQPQSGSNKSTKFSKPWSSLEK</sequence>
<accession>A0A0K2TS94</accession>